<protein>
    <submittedName>
        <fullName evidence="1">Uncharacterized protein</fullName>
    </submittedName>
</protein>
<dbReference type="Proteomes" id="UP000607653">
    <property type="component" value="Unassembled WGS sequence"/>
</dbReference>
<reference evidence="1 2" key="1">
    <citation type="journal article" date="2020" name="Mol. Biol. Evol.">
        <title>Distinct Expression and Methylation Patterns for Genes with Different Fates following a Single Whole-Genome Duplication in Flowering Plants.</title>
        <authorList>
            <person name="Shi T."/>
            <person name="Rahmani R.S."/>
            <person name="Gugger P.F."/>
            <person name="Wang M."/>
            <person name="Li H."/>
            <person name="Zhang Y."/>
            <person name="Li Z."/>
            <person name="Wang Q."/>
            <person name="Van de Peer Y."/>
            <person name="Marchal K."/>
            <person name="Chen J."/>
        </authorList>
    </citation>
    <scope>NUCLEOTIDE SEQUENCE [LARGE SCALE GENOMIC DNA]</scope>
    <source>
        <tissue evidence="1">Leaf</tissue>
    </source>
</reference>
<accession>A0A822ZCX3</accession>
<dbReference type="AlphaFoldDB" id="A0A822ZCX3"/>
<gene>
    <name evidence="1" type="ORF">HUJ06_002294</name>
</gene>
<proteinExistence type="predicted"/>
<dbReference type="PANTHER" id="PTHR13930">
    <property type="entry name" value="S-ADENOSYL-L-METHIONINE-DEPENDENT TRNA 4-DEMETHYLWYOSINE SYNTHASE"/>
    <property type="match status" value="1"/>
</dbReference>
<dbReference type="GO" id="GO:0051539">
    <property type="term" value="F:4 iron, 4 sulfur cluster binding"/>
    <property type="evidence" value="ECO:0007669"/>
    <property type="project" value="InterPro"/>
</dbReference>
<organism evidence="1 2">
    <name type="scientific">Nelumbo nucifera</name>
    <name type="common">Sacred lotus</name>
    <dbReference type="NCBI Taxonomy" id="4432"/>
    <lineage>
        <taxon>Eukaryota</taxon>
        <taxon>Viridiplantae</taxon>
        <taxon>Streptophyta</taxon>
        <taxon>Embryophyta</taxon>
        <taxon>Tracheophyta</taxon>
        <taxon>Spermatophyta</taxon>
        <taxon>Magnoliopsida</taxon>
        <taxon>Proteales</taxon>
        <taxon>Nelumbonaceae</taxon>
        <taxon>Nelumbo</taxon>
    </lineage>
</organism>
<evidence type="ECO:0000313" key="1">
    <source>
        <dbReference type="EMBL" id="DAD44064.1"/>
    </source>
</evidence>
<dbReference type="EMBL" id="DUZY01000006">
    <property type="protein sequence ID" value="DAD44064.1"/>
    <property type="molecule type" value="Genomic_DNA"/>
</dbReference>
<dbReference type="InterPro" id="IPR013785">
    <property type="entry name" value="Aldolase_TIM"/>
</dbReference>
<dbReference type="InterPro" id="IPR034556">
    <property type="entry name" value="tRNA_wybutosine-synthase"/>
</dbReference>
<dbReference type="PANTHER" id="PTHR13930:SF0">
    <property type="entry name" value="S-ADENOSYL-L-METHIONINE-DEPENDENT TRNA 4-DEMETHYLWYOSINE SYNTHASE TYW1-RELATED"/>
    <property type="match status" value="1"/>
</dbReference>
<evidence type="ECO:0000313" key="2">
    <source>
        <dbReference type="Proteomes" id="UP000607653"/>
    </source>
</evidence>
<name>A0A822ZCX3_NELNU</name>
<comment type="caution">
    <text evidence="1">The sequence shown here is derived from an EMBL/GenBank/DDBJ whole genome shotgun (WGS) entry which is preliminary data.</text>
</comment>
<dbReference type="GO" id="GO:0008033">
    <property type="term" value="P:tRNA processing"/>
    <property type="evidence" value="ECO:0007669"/>
    <property type="project" value="InterPro"/>
</dbReference>
<keyword evidence="2" id="KW-1185">Reference proteome</keyword>
<dbReference type="Gene3D" id="3.20.20.70">
    <property type="entry name" value="Aldolase class I"/>
    <property type="match status" value="1"/>
</dbReference>
<sequence>MDFYLVTNAQFLERIRMLKPVTQLYVSADVATKDIMKAIDRPLFGDFWEHFTVSLKALQEKE</sequence>